<keyword evidence="3" id="KW-1185">Reference proteome</keyword>
<name>A0ABU0UQV4_9HYPH</name>
<reference evidence="2 3" key="1">
    <citation type="submission" date="2023-07" db="EMBL/GenBank/DDBJ databases">
        <title>Functional and genomic diversity of the sorghum phyllosphere microbiome.</title>
        <authorList>
            <person name="Shade A."/>
        </authorList>
    </citation>
    <scope>NUCLEOTIDE SEQUENCE [LARGE SCALE GENOMIC DNA]</scope>
    <source>
        <strain evidence="2 3">SORGH_AS_1126</strain>
    </source>
</reference>
<evidence type="ECO:0000313" key="2">
    <source>
        <dbReference type="EMBL" id="MDQ1187335.1"/>
    </source>
</evidence>
<organism evidence="2 3">
    <name type="scientific">Agrobacterium larrymoorei</name>
    <dbReference type="NCBI Taxonomy" id="160699"/>
    <lineage>
        <taxon>Bacteria</taxon>
        <taxon>Pseudomonadati</taxon>
        <taxon>Pseudomonadota</taxon>
        <taxon>Alphaproteobacteria</taxon>
        <taxon>Hyphomicrobiales</taxon>
        <taxon>Rhizobiaceae</taxon>
        <taxon>Rhizobium/Agrobacterium group</taxon>
        <taxon>Agrobacterium</taxon>
    </lineage>
</organism>
<evidence type="ECO:0000313" key="3">
    <source>
        <dbReference type="Proteomes" id="UP001224781"/>
    </source>
</evidence>
<feature type="region of interest" description="Disordered" evidence="1">
    <location>
        <begin position="42"/>
        <end position="64"/>
    </location>
</feature>
<protein>
    <submittedName>
        <fullName evidence="2">Uncharacterized protein</fullName>
    </submittedName>
</protein>
<evidence type="ECO:0000256" key="1">
    <source>
        <dbReference type="SAM" id="MobiDB-lite"/>
    </source>
</evidence>
<gene>
    <name evidence="2" type="ORF">QE408_004478</name>
</gene>
<comment type="caution">
    <text evidence="2">The sequence shown here is derived from an EMBL/GenBank/DDBJ whole genome shotgun (WGS) entry which is preliminary data.</text>
</comment>
<proteinExistence type="predicted"/>
<accession>A0ABU0UQV4</accession>
<dbReference type="EMBL" id="JAUTBL010000002">
    <property type="protein sequence ID" value="MDQ1187335.1"/>
    <property type="molecule type" value="Genomic_DNA"/>
</dbReference>
<dbReference type="Proteomes" id="UP001224781">
    <property type="component" value="Unassembled WGS sequence"/>
</dbReference>
<sequence>MRTTISHATISEMPIRTPGTIPARKSWVIDTFAATPKTMKAMDGGMTGAMIPPAAIRPPERGIL</sequence>